<accession>A0A1K0FWA7</accession>
<keyword evidence="4 6" id="KW-0472">Membrane</keyword>
<feature type="domain" description="Peptidase S26" evidence="7">
    <location>
        <begin position="54"/>
        <end position="126"/>
    </location>
</feature>
<feature type="transmembrane region" description="Helical" evidence="6">
    <location>
        <begin position="42"/>
        <end position="61"/>
    </location>
</feature>
<name>A0A1K0FWA7_9ACTN</name>
<proteinExistence type="predicted"/>
<keyword evidence="3 6" id="KW-1133">Transmembrane helix</keyword>
<gene>
    <name evidence="8" type="ORF">BG844_38095</name>
</gene>
<dbReference type="GO" id="GO:0006465">
    <property type="term" value="P:signal peptide processing"/>
    <property type="evidence" value="ECO:0007669"/>
    <property type="project" value="InterPro"/>
</dbReference>
<evidence type="ECO:0000256" key="1">
    <source>
        <dbReference type="ARBA" id="ARBA00004370"/>
    </source>
</evidence>
<evidence type="ECO:0000256" key="5">
    <source>
        <dbReference type="SAM" id="MobiDB-lite"/>
    </source>
</evidence>
<evidence type="ECO:0000313" key="8">
    <source>
        <dbReference type="EMBL" id="OJF09354.1"/>
    </source>
</evidence>
<evidence type="ECO:0000256" key="6">
    <source>
        <dbReference type="SAM" id="Phobius"/>
    </source>
</evidence>
<evidence type="ECO:0000256" key="4">
    <source>
        <dbReference type="ARBA" id="ARBA00023136"/>
    </source>
</evidence>
<feature type="region of interest" description="Disordered" evidence="5">
    <location>
        <begin position="1"/>
        <end position="34"/>
    </location>
</feature>
<keyword evidence="2 6" id="KW-0812">Transmembrane</keyword>
<evidence type="ECO:0000259" key="7">
    <source>
        <dbReference type="Pfam" id="PF10502"/>
    </source>
</evidence>
<dbReference type="CDD" id="cd06530">
    <property type="entry name" value="S26_SPase_I"/>
    <property type="match status" value="1"/>
</dbReference>
<dbReference type="EMBL" id="MEIA01000581">
    <property type="protein sequence ID" value="OJF09354.1"/>
    <property type="molecule type" value="Genomic_DNA"/>
</dbReference>
<dbReference type="PRINTS" id="PR00728">
    <property type="entry name" value="SIGNALPTASE"/>
</dbReference>
<evidence type="ECO:0000313" key="9">
    <source>
        <dbReference type="Proteomes" id="UP000182486"/>
    </source>
</evidence>
<organism evidence="8 9">
    <name type="scientific">Couchioplanes caeruleus subsp. caeruleus</name>
    <dbReference type="NCBI Taxonomy" id="56427"/>
    <lineage>
        <taxon>Bacteria</taxon>
        <taxon>Bacillati</taxon>
        <taxon>Actinomycetota</taxon>
        <taxon>Actinomycetes</taxon>
        <taxon>Micromonosporales</taxon>
        <taxon>Micromonosporaceae</taxon>
        <taxon>Couchioplanes</taxon>
    </lineage>
</organism>
<dbReference type="InterPro" id="IPR019533">
    <property type="entry name" value="Peptidase_S26"/>
</dbReference>
<feature type="transmembrane region" description="Helical" evidence="6">
    <location>
        <begin position="175"/>
        <end position="193"/>
    </location>
</feature>
<dbReference type="GO" id="GO:0004252">
    <property type="term" value="F:serine-type endopeptidase activity"/>
    <property type="evidence" value="ECO:0007669"/>
    <property type="project" value="InterPro"/>
</dbReference>
<dbReference type="InterPro" id="IPR036286">
    <property type="entry name" value="LexA/Signal_pep-like_sf"/>
</dbReference>
<dbReference type="Pfam" id="PF10502">
    <property type="entry name" value="Peptidase_S26"/>
    <property type="match status" value="1"/>
</dbReference>
<sequence>MGSGELTMTTLSAPAGWAGTHQPAGRRRSSGRRTVPPGLPSLLLRFVAIAILAAVGALVAWSSVPAIWGWTPVAVVSESMSPSLHRGDVAVTSAPPENWTPIVGQVVVVPDPQHPGQTRIHRISGIDENGLLITRGDANGSDDSFRTAPDQVKGIGRLLIPGVALATLDMREGDPAMFVAQTVAVLGAVALVLRPARRATPDGLDGSR</sequence>
<feature type="compositionally biased region" description="Polar residues" evidence="5">
    <location>
        <begin position="1"/>
        <end position="12"/>
    </location>
</feature>
<dbReference type="SUPFAM" id="SSF51306">
    <property type="entry name" value="LexA/Signal peptidase"/>
    <property type="match status" value="1"/>
</dbReference>
<dbReference type="Proteomes" id="UP000182486">
    <property type="component" value="Unassembled WGS sequence"/>
</dbReference>
<comment type="subcellular location">
    <subcellularLocation>
        <location evidence="1">Membrane</location>
    </subcellularLocation>
</comment>
<evidence type="ECO:0000256" key="2">
    <source>
        <dbReference type="ARBA" id="ARBA00022692"/>
    </source>
</evidence>
<dbReference type="GO" id="GO:0016020">
    <property type="term" value="C:membrane"/>
    <property type="evidence" value="ECO:0007669"/>
    <property type="project" value="UniProtKB-SubCell"/>
</dbReference>
<protein>
    <recommendedName>
        <fullName evidence="7">Peptidase S26 domain-containing protein</fullName>
    </recommendedName>
</protein>
<comment type="caution">
    <text evidence="8">The sequence shown here is derived from an EMBL/GenBank/DDBJ whole genome shotgun (WGS) entry which is preliminary data.</text>
</comment>
<reference evidence="8 9" key="1">
    <citation type="submission" date="2016-09" db="EMBL/GenBank/DDBJ databases">
        <title>Couchioplanes caeruleus draft genome sequence.</title>
        <authorList>
            <person name="Sheehan J."/>
            <person name="Caffrey P."/>
        </authorList>
    </citation>
    <scope>NUCLEOTIDE SEQUENCE [LARGE SCALE GENOMIC DNA]</scope>
    <source>
        <strain evidence="8 9">DSM 43634</strain>
    </source>
</reference>
<dbReference type="AlphaFoldDB" id="A0A1K0FWA7"/>
<evidence type="ECO:0000256" key="3">
    <source>
        <dbReference type="ARBA" id="ARBA00022989"/>
    </source>
</evidence>
<dbReference type="InterPro" id="IPR001733">
    <property type="entry name" value="Peptidase_S26B"/>
</dbReference>
<keyword evidence="9" id="KW-1185">Reference proteome</keyword>